<reference evidence="1 2" key="1">
    <citation type="journal article" date="2023" name="Microb. Genom.">
        <title>Mesoterricola silvestris gen. nov., sp. nov., Mesoterricola sediminis sp. nov., Geothrix oryzae sp. nov., Geothrix edaphica sp. nov., Geothrix rubra sp. nov., and Geothrix limicola sp. nov., six novel members of Acidobacteriota isolated from soils.</title>
        <authorList>
            <person name="Weisberg A.J."/>
            <person name="Pearce E."/>
            <person name="Kramer C.G."/>
            <person name="Chang J.H."/>
            <person name="Clarke C.R."/>
        </authorList>
    </citation>
    <scope>NUCLEOTIDE SEQUENCE [LARGE SCALE GENOMIC DNA]</scope>
    <source>
        <strain evidence="1 2">NB05-1H</strain>
    </source>
</reference>
<evidence type="ECO:0000313" key="1">
    <source>
        <dbReference type="EMBL" id="MDX3019915.1"/>
    </source>
</evidence>
<keyword evidence="2" id="KW-1185">Reference proteome</keyword>
<name>A0ABU4LW24_9ACTN</name>
<dbReference type="RefSeq" id="WP_319166534.1">
    <property type="nucleotide sequence ID" value="NZ_JARAWP010000010.1"/>
</dbReference>
<dbReference type="Proteomes" id="UP001272987">
    <property type="component" value="Unassembled WGS sequence"/>
</dbReference>
<comment type="caution">
    <text evidence="1">The sequence shown here is derived from an EMBL/GenBank/DDBJ whole genome shotgun (WGS) entry which is preliminary data.</text>
</comment>
<evidence type="ECO:0000313" key="2">
    <source>
        <dbReference type="Proteomes" id="UP001272987"/>
    </source>
</evidence>
<proteinExistence type="predicted"/>
<sequence>MSAREETLAEVVTWLTKKAREFRSNGEHRSADTASVLASKVARGAVRPNNLRMPPPDFFEPGHTYRASAWEFRCDALTRHPETGERTALGWLRVGSSDWTTWAYSAADWGPEWTDTTAEDKA</sequence>
<accession>A0ABU4LW24</accession>
<gene>
    <name evidence="1" type="ORF">PV666_18735</name>
</gene>
<protein>
    <submittedName>
        <fullName evidence="1">Uncharacterized protein</fullName>
    </submittedName>
</protein>
<organism evidence="1 2">
    <name type="scientific">Streptomyces acidiscabies</name>
    <dbReference type="NCBI Taxonomy" id="42234"/>
    <lineage>
        <taxon>Bacteria</taxon>
        <taxon>Bacillati</taxon>
        <taxon>Actinomycetota</taxon>
        <taxon>Actinomycetes</taxon>
        <taxon>Kitasatosporales</taxon>
        <taxon>Streptomycetaceae</taxon>
        <taxon>Streptomyces</taxon>
    </lineage>
</organism>
<dbReference type="EMBL" id="JARAWP010000010">
    <property type="protein sequence ID" value="MDX3019915.1"/>
    <property type="molecule type" value="Genomic_DNA"/>
</dbReference>